<feature type="region of interest" description="Disordered" evidence="1">
    <location>
        <begin position="1"/>
        <end position="23"/>
    </location>
</feature>
<evidence type="ECO:0000313" key="2">
    <source>
        <dbReference type="EMBL" id="KAB1272543.1"/>
    </source>
</evidence>
<sequence length="45" mass="4831">MTQPLRPGQTGYNQDGRRRLPAAVPRLTMKGPKAGGAQFVEIPAP</sequence>
<evidence type="ECO:0000313" key="3">
    <source>
        <dbReference type="Proteomes" id="UP000299084"/>
    </source>
</evidence>
<comment type="caution">
    <text evidence="2">The sequence shown here is derived from an EMBL/GenBank/DDBJ whole genome shotgun (WGS) entry which is preliminary data.</text>
</comment>
<dbReference type="AlphaFoldDB" id="A0A5N4DMW1"/>
<name>A0A5N4DMW1_CAMDR</name>
<keyword evidence="3" id="KW-1185">Reference proteome</keyword>
<gene>
    <name evidence="2" type="ORF">Cadr_000014826</name>
</gene>
<organism evidence="2 3">
    <name type="scientific">Camelus dromedarius</name>
    <name type="common">Dromedary</name>
    <name type="synonym">Arabian camel</name>
    <dbReference type="NCBI Taxonomy" id="9838"/>
    <lineage>
        <taxon>Eukaryota</taxon>
        <taxon>Metazoa</taxon>
        <taxon>Chordata</taxon>
        <taxon>Craniata</taxon>
        <taxon>Vertebrata</taxon>
        <taxon>Euteleostomi</taxon>
        <taxon>Mammalia</taxon>
        <taxon>Eutheria</taxon>
        <taxon>Laurasiatheria</taxon>
        <taxon>Artiodactyla</taxon>
        <taxon>Tylopoda</taxon>
        <taxon>Camelidae</taxon>
        <taxon>Camelus</taxon>
    </lineage>
</organism>
<dbReference type="Proteomes" id="UP000299084">
    <property type="component" value="Unassembled WGS sequence"/>
</dbReference>
<dbReference type="EMBL" id="JWIN03000010">
    <property type="protein sequence ID" value="KAB1272543.1"/>
    <property type="molecule type" value="Genomic_DNA"/>
</dbReference>
<protein>
    <submittedName>
        <fullName evidence="2">Uncharacterized protein</fullName>
    </submittedName>
</protein>
<accession>A0A5N4DMW1</accession>
<proteinExistence type="predicted"/>
<evidence type="ECO:0000256" key="1">
    <source>
        <dbReference type="SAM" id="MobiDB-lite"/>
    </source>
</evidence>
<reference evidence="2 3" key="1">
    <citation type="journal article" date="2019" name="Mol. Ecol. Resour.">
        <title>Improving Illumina assemblies with Hi-C and long reads: an example with the North African dromedary.</title>
        <authorList>
            <person name="Elbers J.P."/>
            <person name="Rogers M.F."/>
            <person name="Perelman P.L."/>
            <person name="Proskuryakova A.A."/>
            <person name="Serdyukova N.A."/>
            <person name="Johnson W.E."/>
            <person name="Horin P."/>
            <person name="Corander J."/>
            <person name="Murphy D."/>
            <person name="Burger P.A."/>
        </authorList>
    </citation>
    <scope>NUCLEOTIDE SEQUENCE [LARGE SCALE GENOMIC DNA]</scope>
    <source>
        <strain evidence="2">Drom800</strain>
        <tissue evidence="2">Blood</tissue>
    </source>
</reference>